<dbReference type="SUPFAM" id="SSF51695">
    <property type="entry name" value="PLC-like phosphodiesterases"/>
    <property type="match status" value="1"/>
</dbReference>
<organism evidence="3 4">
    <name type="scientific">Glutamicibacter ardleyensis</name>
    <dbReference type="NCBI Taxonomy" id="225894"/>
    <lineage>
        <taxon>Bacteria</taxon>
        <taxon>Bacillati</taxon>
        <taxon>Actinomycetota</taxon>
        <taxon>Actinomycetes</taxon>
        <taxon>Micrococcales</taxon>
        <taxon>Micrococcaceae</taxon>
        <taxon>Glutamicibacter</taxon>
    </lineage>
</organism>
<evidence type="ECO:0000313" key="4">
    <source>
        <dbReference type="Proteomes" id="UP000606115"/>
    </source>
</evidence>
<evidence type="ECO:0000259" key="2">
    <source>
        <dbReference type="PROSITE" id="PS51704"/>
    </source>
</evidence>
<comment type="caution">
    <text evidence="3">The sequence shown here is derived from an EMBL/GenBank/DDBJ whole genome shotgun (WGS) entry which is preliminary data.</text>
</comment>
<evidence type="ECO:0000313" key="3">
    <source>
        <dbReference type="EMBL" id="GGJ74013.1"/>
    </source>
</evidence>
<dbReference type="InterPro" id="IPR030395">
    <property type="entry name" value="GP_PDE_dom"/>
</dbReference>
<dbReference type="InterPro" id="IPR017946">
    <property type="entry name" value="PLC-like_Pdiesterase_TIM-brl"/>
</dbReference>
<feature type="signal peptide" evidence="1">
    <location>
        <begin position="1"/>
        <end position="25"/>
    </location>
</feature>
<keyword evidence="4" id="KW-1185">Reference proteome</keyword>
<dbReference type="PANTHER" id="PTHR46211:SF1">
    <property type="entry name" value="GLYCEROPHOSPHODIESTER PHOSPHODIESTERASE, CYTOPLASMIC"/>
    <property type="match status" value="1"/>
</dbReference>
<feature type="chain" id="PRO_5047242471" description="GP-PDE domain-containing protein" evidence="1">
    <location>
        <begin position="26"/>
        <end position="400"/>
    </location>
</feature>
<dbReference type="Gene3D" id="2.60.40.1260">
    <property type="entry name" value="Lamin Tail domain"/>
    <property type="match status" value="1"/>
</dbReference>
<reference evidence="4" key="1">
    <citation type="journal article" date="2019" name="Int. J. Syst. Evol. Microbiol.">
        <title>The Global Catalogue of Microorganisms (GCM) 10K type strain sequencing project: providing services to taxonomists for standard genome sequencing and annotation.</title>
        <authorList>
            <consortium name="The Broad Institute Genomics Platform"/>
            <consortium name="The Broad Institute Genome Sequencing Center for Infectious Disease"/>
            <person name="Wu L."/>
            <person name="Ma J."/>
        </authorList>
    </citation>
    <scope>NUCLEOTIDE SEQUENCE [LARGE SCALE GENOMIC DNA]</scope>
    <source>
        <strain evidence="4">CGMCC 1.3685</strain>
    </source>
</reference>
<dbReference type="Gene3D" id="3.20.20.190">
    <property type="entry name" value="Phosphatidylinositol (PI) phosphodiesterase"/>
    <property type="match status" value="1"/>
</dbReference>
<dbReference type="Proteomes" id="UP000606115">
    <property type="component" value="Unassembled WGS sequence"/>
</dbReference>
<dbReference type="EMBL" id="BMKX01000014">
    <property type="protein sequence ID" value="GGJ74013.1"/>
    <property type="molecule type" value="Genomic_DNA"/>
</dbReference>
<keyword evidence="1" id="KW-0732">Signal</keyword>
<name>A0ABQ2DYQ6_9MICC</name>
<dbReference type="RefSeq" id="WP_188687433.1">
    <property type="nucleotide sequence ID" value="NZ_BMKX01000014.1"/>
</dbReference>
<proteinExistence type="predicted"/>
<sequence length="400" mass="42093">MKIRSLAVGALTACLAATVVSPVLADSPKHNGETILIGHRGAAGVAPENTISAIETGSRSGAGFVEIDIQLSADGVPFIFHDDTPARTSNVAEVFPGRENDPITSFTWDELQRLDVGSYFSEQFVGEKIPHFDDVADALTGETGVFIEIKSPAKSPGVEQVVADYLKTDPQWSALEAGGKIEVLSFDAASNKRFAALAPEVPLQQLLGSVPSATELEEIASYADSFGTSYRTLDAAGAERVKNAGLGLGVYTVNSVQAAQASLELGVERLTGDFPAQIHRHLKGQKVFPSNNGVVIEDSVNDVPGNDVQAETGEHVVLTNNSKRTIDVSGYLLRDAGNNVLSIGEGYALQPGQELRVYTGPGTNSAQAYYNGGTASVLNNGGDSVALWTAKDKLADTFAN</sequence>
<dbReference type="SUPFAM" id="SSF74853">
    <property type="entry name" value="Lamin A/C globular tail domain"/>
    <property type="match status" value="1"/>
</dbReference>
<dbReference type="Pfam" id="PF00932">
    <property type="entry name" value="LTD"/>
    <property type="match status" value="1"/>
</dbReference>
<feature type="domain" description="GP-PDE" evidence="2">
    <location>
        <begin position="34"/>
        <end position="282"/>
    </location>
</feature>
<dbReference type="GeneID" id="303305949"/>
<dbReference type="PROSITE" id="PS51704">
    <property type="entry name" value="GP_PDE"/>
    <property type="match status" value="1"/>
</dbReference>
<dbReference type="InterPro" id="IPR036415">
    <property type="entry name" value="Lamin_tail_dom_sf"/>
</dbReference>
<gene>
    <name evidence="3" type="ORF">GCM10007173_36230</name>
</gene>
<protein>
    <recommendedName>
        <fullName evidence="2">GP-PDE domain-containing protein</fullName>
    </recommendedName>
</protein>
<dbReference type="Pfam" id="PF03009">
    <property type="entry name" value="GDPD"/>
    <property type="match status" value="1"/>
</dbReference>
<accession>A0ABQ2DYQ6</accession>
<evidence type="ECO:0000256" key="1">
    <source>
        <dbReference type="SAM" id="SignalP"/>
    </source>
</evidence>
<dbReference type="InterPro" id="IPR001322">
    <property type="entry name" value="Lamin_tail_dom"/>
</dbReference>
<dbReference type="PANTHER" id="PTHR46211">
    <property type="entry name" value="GLYCEROPHOSPHORYL DIESTER PHOSPHODIESTERASE"/>
    <property type="match status" value="1"/>
</dbReference>